<protein>
    <recommendedName>
        <fullName evidence="2">Ribose-5-phosphate isomerase A</fullName>
        <ecNumber evidence="2">5.3.1.6</ecNumber>
    </recommendedName>
    <alternativeName>
        <fullName evidence="2">Phosphoriboisomerase A</fullName>
        <shortName evidence="2">PRI</shortName>
    </alternativeName>
</protein>
<dbReference type="NCBIfam" id="TIGR00021">
    <property type="entry name" value="rpiA"/>
    <property type="match status" value="1"/>
</dbReference>
<dbReference type="PANTHER" id="PTHR11934:SF0">
    <property type="entry name" value="RIBOSE-5-PHOSPHATE ISOMERASE"/>
    <property type="match status" value="1"/>
</dbReference>
<dbReference type="Proteomes" id="UP001141422">
    <property type="component" value="Unassembled WGS sequence"/>
</dbReference>
<organism evidence="3 4">
    <name type="scientific">Methanocorpusculum petauri</name>
    <dbReference type="NCBI Taxonomy" id="3002863"/>
    <lineage>
        <taxon>Archaea</taxon>
        <taxon>Methanobacteriati</taxon>
        <taxon>Methanobacteriota</taxon>
        <taxon>Stenosarchaea group</taxon>
        <taxon>Methanomicrobia</taxon>
        <taxon>Methanomicrobiales</taxon>
        <taxon>Methanocorpusculaceae</taxon>
        <taxon>Methanocorpusculum</taxon>
    </lineage>
</organism>
<comment type="catalytic activity">
    <reaction evidence="2">
        <text>aldehydo-D-ribose 5-phosphate = D-ribulose 5-phosphate</text>
        <dbReference type="Rhea" id="RHEA:14657"/>
        <dbReference type="ChEBI" id="CHEBI:58121"/>
        <dbReference type="ChEBI" id="CHEBI:58273"/>
        <dbReference type="EC" id="5.3.1.6"/>
    </reaction>
</comment>
<dbReference type="Gene3D" id="3.30.70.260">
    <property type="match status" value="1"/>
</dbReference>
<evidence type="ECO:0000313" key="3">
    <source>
        <dbReference type="EMBL" id="MCZ0860541.1"/>
    </source>
</evidence>
<proteinExistence type="inferred from homology"/>
<keyword evidence="1 2" id="KW-0413">Isomerase</keyword>
<comment type="caution">
    <text evidence="3">The sequence shown here is derived from an EMBL/GenBank/DDBJ whole genome shotgun (WGS) entry which is preliminary data.</text>
</comment>
<dbReference type="RefSeq" id="WP_268924789.1">
    <property type="nucleotide sequence ID" value="NZ_JAPTGB010000008.1"/>
</dbReference>
<accession>A0ABT4IFN0</accession>
<evidence type="ECO:0000256" key="2">
    <source>
        <dbReference type="HAMAP-Rule" id="MF_00170"/>
    </source>
</evidence>
<comment type="subunit">
    <text evidence="2">Homodimer.</text>
</comment>
<evidence type="ECO:0000256" key="1">
    <source>
        <dbReference type="ARBA" id="ARBA00023235"/>
    </source>
</evidence>
<dbReference type="GO" id="GO:0004751">
    <property type="term" value="F:ribose-5-phosphate isomerase activity"/>
    <property type="evidence" value="ECO:0007669"/>
    <property type="project" value="UniProtKB-EC"/>
</dbReference>
<comment type="pathway">
    <text evidence="2">Carbohydrate degradation; pentose phosphate pathway; D-ribose 5-phosphate from D-ribulose 5-phosphate (non-oxidative stage): step 1/1.</text>
</comment>
<dbReference type="CDD" id="cd01398">
    <property type="entry name" value="RPI_A"/>
    <property type="match status" value="1"/>
</dbReference>
<dbReference type="SUPFAM" id="SSF100950">
    <property type="entry name" value="NagB/RpiA/CoA transferase-like"/>
    <property type="match status" value="1"/>
</dbReference>
<feature type="binding site" evidence="2">
    <location>
        <begin position="86"/>
        <end position="89"/>
    </location>
    <ligand>
        <name>substrate</name>
    </ligand>
</feature>
<dbReference type="NCBIfam" id="NF001924">
    <property type="entry name" value="PRK00702.1"/>
    <property type="match status" value="1"/>
</dbReference>
<evidence type="ECO:0000313" key="4">
    <source>
        <dbReference type="Proteomes" id="UP001141422"/>
    </source>
</evidence>
<keyword evidence="4" id="KW-1185">Reference proteome</keyword>
<feature type="binding site" evidence="2">
    <location>
        <begin position="99"/>
        <end position="102"/>
    </location>
    <ligand>
        <name>substrate</name>
    </ligand>
</feature>
<feature type="binding site" evidence="2">
    <location>
        <begin position="30"/>
        <end position="33"/>
    </location>
    <ligand>
        <name>substrate</name>
    </ligand>
</feature>
<dbReference type="Pfam" id="PF06026">
    <property type="entry name" value="Rib_5-P_isom_A"/>
    <property type="match status" value="1"/>
</dbReference>
<comment type="similarity">
    <text evidence="2">Belongs to the ribose 5-phosphate isomerase family.</text>
</comment>
<dbReference type="Gene3D" id="3.40.50.1360">
    <property type="match status" value="1"/>
</dbReference>
<comment type="function">
    <text evidence="2">Catalyzes the reversible conversion of ribose-5-phosphate to ribulose 5-phosphate.</text>
</comment>
<dbReference type="InterPro" id="IPR004788">
    <property type="entry name" value="Ribose5P_isomerase_type_A"/>
</dbReference>
<dbReference type="HAMAP" id="MF_00170">
    <property type="entry name" value="Rib_5P_isom_A"/>
    <property type="match status" value="1"/>
</dbReference>
<reference evidence="3" key="1">
    <citation type="submission" date="2022-12" db="EMBL/GenBank/DDBJ databases">
        <title>Isolation and characterisation of novel Methanocorpusculum spp. from native Australian herbivores indicates the genus is ancestrally host-associated.</title>
        <authorList>
            <person name="Volmer J.G."/>
            <person name="Soo R.M."/>
            <person name="Evans P.N."/>
            <person name="Hoedt E.C."/>
            <person name="Astorga Alsina A.L."/>
            <person name="Woodcroft B.J."/>
            <person name="Tyson G.W."/>
            <person name="Hugenholtz P."/>
            <person name="Morrison M."/>
        </authorList>
    </citation>
    <scope>NUCLEOTIDE SEQUENCE</scope>
    <source>
        <strain evidence="3">MG</strain>
    </source>
</reference>
<dbReference type="EMBL" id="JAPTGB010000008">
    <property type="protein sequence ID" value="MCZ0860541.1"/>
    <property type="molecule type" value="Genomic_DNA"/>
</dbReference>
<dbReference type="SUPFAM" id="SSF75445">
    <property type="entry name" value="D-ribose-5-phosphate isomerase (RpiA), lid domain"/>
    <property type="match status" value="1"/>
</dbReference>
<sequence length="223" mass="23054">MSDPVVAAKKDAGIRAANMVKDGMIVGLGTGSTVFFAMERLGERIKTEGLRIRGVPTSNQTAMRAEEYGIPLTTLTLHPVLDIAIDGADQVDPGKRMIKGRGAAHLREKVVADAAKQFVVVIDSGKEVAGLDAAVPIEVLPFACGSVAGKLRELGGDPVLRNGVKKDGPVISDNGNYVMDCAFGAIADPAALEAAINNIPGVLGNGIFAAMTGKTVVIVGGRH</sequence>
<dbReference type="PANTHER" id="PTHR11934">
    <property type="entry name" value="RIBOSE-5-PHOSPHATE ISOMERASE"/>
    <property type="match status" value="1"/>
</dbReference>
<feature type="active site" description="Proton acceptor" evidence="2">
    <location>
        <position position="108"/>
    </location>
</feature>
<dbReference type="InterPro" id="IPR020672">
    <property type="entry name" value="Ribose5P_isomerase_typA_subgr"/>
</dbReference>
<dbReference type="EC" id="5.3.1.6" evidence="2"/>
<name>A0ABT4IFN0_9EURY</name>
<feature type="binding site" evidence="2">
    <location>
        <position position="126"/>
    </location>
    <ligand>
        <name>substrate</name>
    </ligand>
</feature>
<dbReference type="InterPro" id="IPR037171">
    <property type="entry name" value="NagB/RpiA_transferase-like"/>
</dbReference>
<gene>
    <name evidence="2 3" type="primary">rpiA</name>
    <name evidence="3" type="ORF">O0S10_04755</name>
</gene>